<reference evidence="2 3" key="1">
    <citation type="submission" date="2024-11" db="EMBL/GenBank/DDBJ databases">
        <title>Chromosome-level genome assembly of the freshwater bivalve Anodonta woodiana.</title>
        <authorList>
            <person name="Chen X."/>
        </authorList>
    </citation>
    <scope>NUCLEOTIDE SEQUENCE [LARGE SCALE GENOMIC DNA]</scope>
    <source>
        <strain evidence="2">MN2024</strain>
        <tissue evidence="2">Gills</tissue>
    </source>
</reference>
<dbReference type="Gene3D" id="1.25.40.10">
    <property type="entry name" value="Tetratricopeptide repeat domain"/>
    <property type="match status" value="3"/>
</dbReference>
<gene>
    <name evidence="2" type="ORF">ACJMK2_038386</name>
</gene>
<evidence type="ECO:0000313" key="2">
    <source>
        <dbReference type="EMBL" id="KAL3870310.1"/>
    </source>
</evidence>
<dbReference type="PANTHER" id="PTHR16253:SF0">
    <property type="entry name" value="TETRATRICOPEPTIDE REPEAT PROTEIN 22"/>
    <property type="match status" value="1"/>
</dbReference>
<evidence type="ECO:0000313" key="3">
    <source>
        <dbReference type="Proteomes" id="UP001634394"/>
    </source>
</evidence>
<protein>
    <recommendedName>
        <fullName evidence="4">Tetratricopeptide repeat protein</fullName>
    </recommendedName>
</protein>
<accession>A0ABD3WCM0</accession>
<dbReference type="InterPro" id="IPR011990">
    <property type="entry name" value="TPR-like_helical_dom_sf"/>
</dbReference>
<dbReference type="AlphaFoldDB" id="A0ABD3WCM0"/>
<evidence type="ECO:0008006" key="4">
    <source>
        <dbReference type="Google" id="ProtNLM"/>
    </source>
</evidence>
<dbReference type="EMBL" id="JBJQND010000007">
    <property type="protein sequence ID" value="KAL3870310.1"/>
    <property type="molecule type" value="Genomic_DNA"/>
</dbReference>
<organism evidence="2 3">
    <name type="scientific">Sinanodonta woodiana</name>
    <name type="common">Chinese pond mussel</name>
    <name type="synonym">Anodonta woodiana</name>
    <dbReference type="NCBI Taxonomy" id="1069815"/>
    <lineage>
        <taxon>Eukaryota</taxon>
        <taxon>Metazoa</taxon>
        <taxon>Spiralia</taxon>
        <taxon>Lophotrochozoa</taxon>
        <taxon>Mollusca</taxon>
        <taxon>Bivalvia</taxon>
        <taxon>Autobranchia</taxon>
        <taxon>Heteroconchia</taxon>
        <taxon>Palaeoheterodonta</taxon>
        <taxon>Unionida</taxon>
        <taxon>Unionoidea</taxon>
        <taxon>Unionidae</taxon>
        <taxon>Unioninae</taxon>
        <taxon>Sinanodonta</taxon>
    </lineage>
</organism>
<name>A0ABD3WCM0_SINWO</name>
<dbReference type="SMART" id="SM00028">
    <property type="entry name" value="TPR"/>
    <property type="match status" value="4"/>
</dbReference>
<dbReference type="Proteomes" id="UP001634394">
    <property type="component" value="Unassembled WGS sequence"/>
</dbReference>
<proteinExistence type="predicted"/>
<comment type="caution">
    <text evidence="2">The sequence shown here is derived from an EMBL/GenBank/DDBJ whole genome shotgun (WGS) entry which is preliminary data.</text>
</comment>
<dbReference type="InterPro" id="IPR042342">
    <property type="entry name" value="TTC22"/>
</dbReference>
<dbReference type="InterPro" id="IPR019734">
    <property type="entry name" value="TPR_rpt"/>
</dbReference>
<evidence type="ECO:0000256" key="1">
    <source>
        <dbReference type="SAM" id="MobiDB-lite"/>
    </source>
</evidence>
<sequence length="820" mass="95322">MARESFSKCMKTFPSFLDMKIPQRQKEHKLKSIKDKLSHEMKMSGFEMDAEWEAAYNCISFIHWLMGEHKEAMKHAEEVLMRNKSNIFALANLALMYEERKQYWKADKVIDDLKLLACRRDLLGAAKYELAFAYSRFGPKFYKYSIDLFHEIITDNDIDGEILYLSKFGLALLLKRQLHVSNIVHFEHVSDYRNSARQATEVLFDVIQNVSSDKYRARGWAMLGEIAHMVDQQNDPKLKLSHILPERIKETKEREFFERAYNICDNDVYVLERFGKHARYWKEYKLSEKYLRRSLKIRETAFAHHHLALTLRSALIDSSIRTPSAGREKLPQHQHSYPCSSDTWCLVQGKKNRYPQPSATIDPCRSSRPRRDPTLFEPEHYTHSLSSNKQAIPEKYKAVSFIVSPKRAYTFPDDSRTAEIMRHLDMSILCAPSNVMAMYEKGLLLRSLRRYEEAIETFMQASKEDDCTRLQQVSCLEQHALCLIDLASTKSSETSVTESLYHDAETLLFIALQNSACIAADLPVHLMAELSFPSIKEMLTRKRQKGRHSYRRTLEEHAQLYELVGEYGQALSFYKEISEMSEESAKDPNIMFKIAECYVRQGDYSSSLLFLDLIEASCTQLVGQHRKLYVEAYLNGALHALKLGETHQETAKLRFKRIIKLCLKRNLDNYKNGDEFEYDMHIHSPKSVEENTSCMYKFFTDLCGFVVSNNDEEIMPGTLKINAKAAVMEHSCLILFVFNEEPLSYDFLFYVNMAVKLNLEKGTGPDIVSICFGQVDVPVELQQFTVIHQPVQLELSKMNEDDTHHWIRQFFWKVAESTFS</sequence>
<dbReference type="PANTHER" id="PTHR16253">
    <property type="entry name" value="TETRATRICOPEPTIDE REPEAT PROTEIN 22"/>
    <property type="match status" value="1"/>
</dbReference>
<feature type="region of interest" description="Disordered" evidence="1">
    <location>
        <begin position="356"/>
        <end position="376"/>
    </location>
</feature>
<keyword evidence="3" id="KW-1185">Reference proteome</keyword>
<dbReference type="Pfam" id="PF13181">
    <property type="entry name" value="TPR_8"/>
    <property type="match status" value="1"/>
</dbReference>
<dbReference type="SUPFAM" id="SSF48452">
    <property type="entry name" value="TPR-like"/>
    <property type="match status" value="2"/>
</dbReference>